<proteinExistence type="predicted"/>
<dbReference type="RefSeq" id="XP_024575416.1">
    <property type="nucleotide sequence ID" value="XM_024724551.1"/>
</dbReference>
<sequence length="102" mass="11679">MTRQQGNSPFRKFFDVCTFPSTSSPDKCTHPDSLSKVECAKPFRCEITKVSTFCSKLERAQQAEFDISRTGVIDIFEEAHFTILHSVTRLIKRRSVHRKLAA</sequence>
<accession>A0A0P1AEY7</accession>
<evidence type="ECO:0000313" key="2">
    <source>
        <dbReference type="Proteomes" id="UP000054928"/>
    </source>
</evidence>
<name>A0A0P1AEY7_PLAHL</name>
<dbReference type="EMBL" id="CCYD01000349">
    <property type="protein sequence ID" value="CEG39047.1"/>
    <property type="molecule type" value="Genomic_DNA"/>
</dbReference>
<keyword evidence="2" id="KW-1185">Reference proteome</keyword>
<evidence type="ECO:0000313" key="1">
    <source>
        <dbReference type="EMBL" id="CEG39047.1"/>
    </source>
</evidence>
<dbReference type="Proteomes" id="UP000054928">
    <property type="component" value="Unassembled WGS sequence"/>
</dbReference>
<organism evidence="1 2">
    <name type="scientific">Plasmopara halstedii</name>
    <name type="common">Downy mildew of sunflower</name>
    <dbReference type="NCBI Taxonomy" id="4781"/>
    <lineage>
        <taxon>Eukaryota</taxon>
        <taxon>Sar</taxon>
        <taxon>Stramenopiles</taxon>
        <taxon>Oomycota</taxon>
        <taxon>Peronosporomycetes</taxon>
        <taxon>Peronosporales</taxon>
        <taxon>Peronosporaceae</taxon>
        <taxon>Plasmopara</taxon>
    </lineage>
</organism>
<dbReference type="AlphaFoldDB" id="A0A0P1AEY7"/>
<protein>
    <submittedName>
        <fullName evidence="1">Uncharacterized protein</fullName>
    </submittedName>
</protein>
<dbReference type="GeneID" id="36404166"/>
<reference evidence="2" key="1">
    <citation type="submission" date="2014-09" db="EMBL/GenBank/DDBJ databases">
        <authorList>
            <person name="Sharma Rahul"/>
            <person name="Thines Marco"/>
        </authorList>
    </citation>
    <scope>NUCLEOTIDE SEQUENCE [LARGE SCALE GENOMIC DNA]</scope>
</reference>